<sequence length="276" mass="30227">MGFLEALQDPKISEIVLLGDVVLDPRGSGERDPILITRNVTITSPPGTPRSSLPALDFSFQQDEATIGVNVTVTFKSVMLKNMRKGSGLGMDFFGGLQGSTIVCIDVPRWRYMCAAADAALASANSYPRPSDLPGKNLVRLQNEYHRGTWYNSSLHYVSFALHVMSDNSESDAWLPGYAMVLRNSTRICQTYISPECESVKSLDQCQVDGVDAWLAAMDDDTQDESWKQKVAAGVASGVGAALVLAAGAFVWRRRRLRRRRMAWENEAADPATFGG</sequence>
<dbReference type="Proteomes" id="UP000054498">
    <property type="component" value="Unassembled WGS sequence"/>
</dbReference>
<dbReference type="RefSeq" id="XP_013894666.1">
    <property type="nucleotide sequence ID" value="XM_014039212.1"/>
</dbReference>
<keyword evidence="1" id="KW-0472">Membrane</keyword>
<feature type="transmembrane region" description="Helical" evidence="1">
    <location>
        <begin position="231"/>
        <end position="252"/>
    </location>
</feature>
<protein>
    <submittedName>
        <fullName evidence="2">Uncharacterized protein</fullName>
    </submittedName>
</protein>
<keyword evidence="3" id="KW-1185">Reference proteome</keyword>
<dbReference type="GeneID" id="25729666"/>
<accession>A0A0D2M2X3</accession>
<evidence type="ECO:0000256" key="1">
    <source>
        <dbReference type="SAM" id="Phobius"/>
    </source>
</evidence>
<reference evidence="2 3" key="1">
    <citation type="journal article" date="2013" name="BMC Genomics">
        <title>Reconstruction of the lipid metabolism for the microalga Monoraphidium neglectum from its genome sequence reveals characteristics suitable for biofuel production.</title>
        <authorList>
            <person name="Bogen C."/>
            <person name="Al-Dilaimi A."/>
            <person name="Albersmeier A."/>
            <person name="Wichmann J."/>
            <person name="Grundmann M."/>
            <person name="Rupp O."/>
            <person name="Lauersen K.J."/>
            <person name="Blifernez-Klassen O."/>
            <person name="Kalinowski J."/>
            <person name="Goesmann A."/>
            <person name="Mussgnug J.H."/>
            <person name="Kruse O."/>
        </authorList>
    </citation>
    <scope>NUCLEOTIDE SEQUENCE [LARGE SCALE GENOMIC DNA]</scope>
    <source>
        <strain evidence="2 3">SAG 48.87</strain>
    </source>
</reference>
<evidence type="ECO:0000313" key="3">
    <source>
        <dbReference type="Proteomes" id="UP000054498"/>
    </source>
</evidence>
<dbReference type="KEGG" id="mng:MNEG_12316"/>
<dbReference type="AlphaFoldDB" id="A0A0D2M2X3"/>
<keyword evidence="1" id="KW-0812">Transmembrane</keyword>
<organism evidence="2 3">
    <name type="scientific">Monoraphidium neglectum</name>
    <dbReference type="NCBI Taxonomy" id="145388"/>
    <lineage>
        <taxon>Eukaryota</taxon>
        <taxon>Viridiplantae</taxon>
        <taxon>Chlorophyta</taxon>
        <taxon>core chlorophytes</taxon>
        <taxon>Chlorophyceae</taxon>
        <taxon>CS clade</taxon>
        <taxon>Sphaeropleales</taxon>
        <taxon>Selenastraceae</taxon>
        <taxon>Monoraphidium</taxon>
    </lineage>
</organism>
<name>A0A0D2M2X3_9CHLO</name>
<keyword evidence="1" id="KW-1133">Transmembrane helix</keyword>
<proteinExistence type="predicted"/>
<gene>
    <name evidence="2" type="ORF">MNEG_12316</name>
</gene>
<evidence type="ECO:0000313" key="2">
    <source>
        <dbReference type="EMBL" id="KIY95646.1"/>
    </source>
</evidence>
<dbReference type="EMBL" id="KK103401">
    <property type="protein sequence ID" value="KIY95646.1"/>
    <property type="molecule type" value="Genomic_DNA"/>
</dbReference>